<dbReference type="EMBL" id="VFWZ01000001">
    <property type="protein sequence ID" value="TPN88910.1"/>
    <property type="molecule type" value="Genomic_DNA"/>
</dbReference>
<reference evidence="3 4" key="1">
    <citation type="submission" date="2019-06" db="EMBL/GenBank/DDBJ databases">
        <authorList>
            <person name="Meng X."/>
        </authorList>
    </citation>
    <scope>NUCLEOTIDE SEQUENCE [LARGE SCALE GENOMIC DNA]</scope>
    <source>
        <strain evidence="3 4">M625</strain>
    </source>
</reference>
<gene>
    <name evidence="3" type="ORF">FHK87_01460</name>
</gene>
<keyword evidence="4" id="KW-1185">Reference proteome</keyword>
<comment type="caution">
    <text evidence="3">The sequence shown here is derived from an EMBL/GenBank/DDBJ whole genome shotgun (WGS) entry which is preliminary data.</text>
</comment>
<evidence type="ECO:0000313" key="3">
    <source>
        <dbReference type="EMBL" id="TPN88910.1"/>
    </source>
</evidence>
<dbReference type="RefSeq" id="WP_140588919.1">
    <property type="nucleotide sequence ID" value="NZ_VFWZ01000001.1"/>
</dbReference>
<dbReference type="InterPro" id="IPR050640">
    <property type="entry name" value="Bact_2-comp_sensor_kinase"/>
</dbReference>
<feature type="transmembrane region" description="Helical" evidence="1">
    <location>
        <begin position="16"/>
        <end position="35"/>
    </location>
</feature>
<feature type="transmembrane region" description="Helical" evidence="1">
    <location>
        <begin position="76"/>
        <end position="98"/>
    </location>
</feature>
<keyword evidence="3" id="KW-0418">Kinase</keyword>
<keyword evidence="1" id="KW-0472">Membrane</keyword>
<organism evidence="3 4">
    <name type="scientific">Aquimarina algicola</name>
    <dbReference type="NCBI Taxonomy" id="2589995"/>
    <lineage>
        <taxon>Bacteria</taxon>
        <taxon>Pseudomonadati</taxon>
        <taxon>Bacteroidota</taxon>
        <taxon>Flavobacteriia</taxon>
        <taxon>Flavobacteriales</taxon>
        <taxon>Flavobacteriaceae</taxon>
        <taxon>Aquimarina</taxon>
    </lineage>
</organism>
<keyword evidence="3" id="KW-0808">Transferase</keyword>
<dbReference type="PANTHER" id="PTHR34220:SF7">
    <property type="entry name" value="SENSOR HISTIDINE KINASE YPDA"/>
    <property type="match status" value="1"/>
</dbReference>
<dbReference type="InterPro" id="IPR010559">
    <property type="entry name" value="Sig_transdc_His_kin_internal"/>
</dbReference>
<dbReference type="GO" id="GO:0016020">
    <property type="term" value="C:membrane"/>
    <property type="evidence" value="ECO:0007669"/>
    <property type="project" value="InterPro"/>
</dbReference>
<name>A0A504JRC4_9FLAO</name>
<dbReference type="GO" id="GO:0000155">
    <property type="term" value="F:phosphorelay sensor kinase activity"/>
    <property type="evidence" value="ECO:0007669"/>
    <property type="project" value="InterPro"/>
</dbReference>
<keyword evidence="1" id="KW-1133">Transmembrane helix</keyword>
<dbReference type="OrthoDB" id="9809908at2"/>
<dbReference type="Proteomes" id="UP000315540">
    <property type="component" value="Unassembled WGS sequence"/>
</dbReference>
<feature type="transmembrane region" description="Helical" evidence="1">
    <location>
        <begin position="47"/>
        <end position="69"/>
    </location>
</feature>
<dbReference type="PANTHER" id="PTHR34220">
    <property type="entry name" value="SENSOR HISTIDINE KINASE YPDA"/>
    <property type="match status" value="1"/>
</dbReference>
<evidence type="ECO:0000259" key="2">
    <source>
        <dbReference type="Pfam" id="PF06580"/>
    </source>
</evidence>
<keyword evidence="1" id="KW-0812">Transmembrane</keyword>
<protein>
    <submittedName>
        <fullName evidence="3">Sensor histidine kinase</fullName>
    </submittedName>
</protein>
<proteinExistence type="predicted"/>
<feature type="domain" description="Signal transduction histidine kinase internal region" evidence="2">
    <location>
        <begin position="165"/>
        <end position="243"/>
    </location>
</feature>
<evidence type="ECO:0000256" key="1">
    <source>
        <dbReference type="SAM" id="Phobius"/>
    </source>
</evidence>
<feature type="transmembrane region" description="Helical" evidence="1">
    <location>
        <begin position="129"/>
        <end position="150"/>
    </location>
</feature>
<dbReference type="Gene3D" id="3.30.565.10">
    <property type="entry name" value="Histidine kinase-like ATPase, C-terminal domain"/>
    <property type="match status" value="1"/>
</dbReference>
<sequence length="355" mass="41535">MIQKIQNFLEVSKFKYLVFGLLIFAFSAPTANWYYTTTHELIITYSIRIALQMAMAYIILEFLIPLLLYKGKTTAFWISMIITLLAFYVICTLIHMNYLETTFPSTYTNYIKRFKDNSFSSRLMNVGEFVFKSLYFLYPTLLLLILKLYVEKQRLLKLNEQKKTAELVALKNQLNPHFLFNTLNNLYALTLKKSDDAPKVIRKLSEILDYILYRCNDEYVSLDKEIALIENYLSLEKIRYADRVKISFSKQVTGREKVAPLLLLTFVENAFKHGVANEVNQANINITISKDKEQLVFKVENSKPVHIKTAVEKESIGLQNIKKQLELLYPKAYDLIIENRSNYFSANLKLDMYEL</sequence>
<dbReference type="AlphaFoldDB" id="A0A504JRC4"/>
<accession>A0A504JRC4</accession>
<dbReference type="Pfam" id="PF06580">
    <property type="entry name" value="His_kinase"/>
    <property type="match status" value="1"/>
</dbReference>
<evidence type="ECO:0000313" key="4">
    <source>
        <dbReference type="Proteomes" id="UP000315540"/>
    </source>
</evidence>
<dbReference type="InterPro" id="IPR036890">
    <property type="entry name" value="HATPase_C_sf"/>
</dbReference>